<dbReference type="GO" id="GO:0016787">
    <property type="term" value="F:hydrolase activity"/>
    <property type="evidence" value="ECO:0007669"/>
    <property type="project" value="UniProtKB-KW"/>
</dbReference>
<accession>A0ABU2LWM7</accession>
<dbReference type="CDD" id="cd01830">
    <property type="entry name" value="XynE_like"/>
    <property type="match status" value="1"/>
</dbReference>
<evidence type="ECO:0000313" key="2">
    <source>
        <dbReference type="EMBL" id="MDT0322014.1"/>
    </source>
</evidence>
<feature type="domain" description="SGNH hydrolase-type esterase" evidence="1">
    <location>
        <begin position="236"/>
        <end position="426"/>
    </location>
</feature>
<dbReference type="Proteomes" id="UP001183420">
    <property type="component" value="Unassembled WGS sequence"/>
</dbReference>
<dbReference type="SUPFAM" id="SSF52266">
    <property type="entry name" value="SGNH hydrolase"/>
    <property type="match status" value="1"/>
</dbReference>
<dbReference type="PANTHER" id="PTHR43784">
    <property type="entry name" value="GDSL-LIKE LIPASE/ACYLHYDROLASE, PUTATIVE (AFU_ORTHOLOGUE AFUA_2G00820)-RELATED"/>
    <property type="match status" value="1"/>
</dbReference>
<comment type="caution">
    <text evidence="2">The sequence shown here is derived from an EMBL/GenBank/DDBJ whole genome shotgun (WGS) entry which is preliminary data.</text>
</comment>
<name>A0ABU2LWM7_9ACTN</name>
<gene>
    <name evidence="2" type="ORF">RNC47_27145</name>
</gene>
<evidence type="ECO:0000313" key="3">
    <source>
        <dbReference type="Proteomes" id="UP001183420"/>
    </source>
</evidence>
<sequence length="447" mass="46298">MGVVSGRRVFGLLAGLMAVVLGVLVAVGTGQEASGAGERAGERLEKVMADPHPTRSVTPAAGAEWVGTWSAAPTGPEPGTEAGLPDQSLRNVVHTSVGGGSVRVELSNQYGGRPVRFTNVTVALSAGGGPGAVAGSMRRLTFGEGTSVLVPPGERVLSDPVRLEVAAGSDLLVTVYAPDPSGSVTYHRMAQQISYVAAGDAAGEESGAAFTGVAEVWRYVSSVQVLSPGAEGSVAVLGDSLTDGITSTVGANRRWTDLLAERLRTERDAPRLAVLNQGISGNRLLLDGDLTRQYNGASGLRRLGLDVLRQAGLRTVVLQLGINDITAAPQQTDPAAIVAAMRQVTAEAHEAGLWVVGATLAPFGGHHTYTPERERVRQLVNAEIRAGGVFDAVLDFDAALRDPARPQSLLPLHDSGDGLHPSDAGYVAMARAVSLRDLVPDTAEQAL</sequence>
<organism evidence="2 3">
    <name type="scientific">Streptomyces millisiae</name>
    <dbReference type="NCBI Taxonomy" id="3075542"/>
    <lineage>
        <taxon>Bacteria</taxon>
        <taxon>Bacillati</taxon>
        <taxon>Actinomycetota</taxon>
        <taxon>Actinomycetes</taxon>
        <taxon>Kitasatosporales</taxon>
        <taxon>Streptomycetaceae</taxon>
        <taxon>Streptomyces</taxon>
    </lineage>
</organism>
<evidence type="ECO:0000259" key="1">
    <source>
        <dbReference type="Pfam" id="PF13472"/>
    </source>
</evidence>
<dbReference type="PANTHER" id="PTHR43784:SF2">
    <property type="entry name" value="GDSL-LIKE LIPASE_ACYLHYDROLASE, PUTATIVE (AFU_ORTHOLOGUE AFUA_2G00820)-RELATED"/>
    <property type="match status" value="1"/>
</dbReference>
<keyword evidence="3" id="KW-1185">Reference proteome</keyword>
<dbReference type="RefSeq" id="WP_311602392.1">
    <property type="nucleotide sequence ID" value="NZ_JAVREM010000052.1"/>
</dbReference>
<proteinExistence type="predicted"/>
<dbReference type="InterPro" id="IPR036514">
    <property type="entry name" value="SGNH_hydro_sf"/>
</dbReference>
<protein>
    <submittedName>
        <fullName evidence="2">SGNH/GDSL hydrolase family protein</fullName>
    </submittedName>
</protein>
<dbReference type="InterPro" id="IPR053140">
    <property type="entry name" value="GDSL_Rv0518-like"/>
</dbReference>
<dbReference type="Pfam" id="PF13472">
    <property type="entry name" value="Lipase_GDSL_2"/>
    <property type="match status" value="1"/>
</dbReference>
<keyword evidence="2" id="KW-0378">Hydrolase</keyword>
<dbReference type="InterPro" id="IPR013830">
    <property type="entry name" value="SGNH_hydro"/>
</dbReference>
<dbReference type="EMBL" id="JAVREM010000052">
    <property type="protein sequence ID" value="MDT0322014.1"/>
    <property type="molecule type" value="Genomic_DNA"/>
</dbReference>
<dbReference type="Gene3D" id="3.40.50.1110">
    <property type="entry name" value="SGNH hydrolase"/>
    <property type="match status" value="1"/>
</dbReference>
<reference evidence="3" key="1">
    <citation type="submission" date="2023-07" db="EMBL/GenBank/DDBJ databases">
        <title>30 novel species of actinomycetes from the DSMZ collection.</title>
        <authorList>
            <person name="Nouioui I."/>
        </authorList>
    </citation>
    <scope>NUCLEOTIDE SEQUENCE [LARGE SCALE GENOMIC DNA]</scope>
    <source>
        <strain evidence="3">DSM 44918</strain>
    </source>
</reference>